<organism evidence="1 2">
    <name type="scientific">Streptacidiphilus alkalitolerans</name>
    <dbReference type="NCBI Taxonomy" id="3342712"/>
    <lineage>
        <taxon>Bacteria</taxon>
        <taxon>Bacillati</taxon>
        <taxon>Actinomycetota</taxon>
        <taxon>Actinomycetes</taxon>
        <taxon>Kitasatosporales</taxon>
        <taxon>Streptomycetaceae</taxon>
        <taxon>Streptacidiphilus</taxon>
    </lineage>
</organism>
<gene>
    <name evidence="1" type="ORF">ACEZDG_02725</name>
</gene>
<dbReference type="EC" id="2.1.1.-" evidence="1"/>
<dbReference type="PIRSF" id="PIRSF017393">
    <property type="entry name" value="MTase_SAV2177"/>
    <property type="match status" value="1"/>
</dbReference>
<dbReference type="InterPro" id="IPR006764">
    <property type="entry name" value="SAM_dep_MeTrfase_SAV2177_type"/>
</dbReference>
<dbReference type="GO" id="GO:0008168">
    <property type="term" value="F:methyltransferase activity"/>
    <property type="evidence" value="ECO:0007669"/>
    <property type="project" value="UniProtKB-KW"/>
</dbReference>
<dbReference type="Pfam" id="PF04672">
    <property type="entry name" value="Methyltransf_19"/>
    <property type="match status" value="1"/>
</dbReference>
<protein>
    <submittedName>
        <fullName evidence="1">SAM-dependent methyltransferase</fullName>
        <ecNumber evidence="1">2.1.1.-</ecNumber>
    </submittedName>
</protein>
<comment type="caution">
    <text evidence="1">The sequence shown here is derived from an EMBL/GenBank/DDBJ whole genome shotgun (WGS) entry which is preliminary data.</text>
</comment>
<dbReference type="InterPro" id="IPR029063">
    <property type="entry name" value="SAM-dependent_MTases_sf"/>
</dbReference>
<sequence length="273" mass="29874">MKPGENDTPSIELRTEVPHSARIYDYLLGGKDNFPADREASTEIARVWPNLPRSMRANRSFMRRVTHHLAAERGVRQFLDIGTGLPTSPNLHEVAQGVHPDARIVYVDNDPMVLVHARALLTSTPEGRTAYIDADLRDPHTILDAPALRGTLDLKQPVALSLIAVLQFVTDQAEARAIIDGLMRHLVPGSFLALSTVTADSAPDEVHSGIAAYEARGIPELARDKAQVEELFQGLELVGPGVALVHRWQPDEESRAIDDAQVHMYGGVARKAG</sequence>
<dbReference type="SUPFAM" id="SSF53335">
    <property type="entry name" value="S-adenosyl-L-methionine-dependent methyltransferases"/>
    <property type="match status" value="1"/>
</dbReference>
<evidence type="ECO:0000313" key="1">
    <source>
        <dbReference type="EMBL" id="MFC1408189.1"/>
    </source>
</evidence>
<evidence type="ECO:0000313" key="2">
    <source>
        <dbReference type="Proteomes" id="UP001592582"/>
    </source>
</evidence>
<name>A0ABV6V396_9ACTN</name>
<dbReference type="GO" id="GO:0032259">
    <property type="term" value="P:methylation"/>
    <property type="evidence" value="ECO:0007669"/>
    <property type="project" value="UniProtKB-KW"/>
</dbReference>
<proteinExistence type="predicted"/>
<accession>A0ABV6V396</accession>
<reference evidence="1 2" key="1">
    <citation type="submission" date="2024-09" db="EMBL/GenBank/DDBJ databases">
        <authorList>
            <person name="Lee S.D."/>
        </authorList>
    </citation>
    <scope>NUCLEOTIDE SEQUENCE [LARGE SCALE GENOMIC DNA]</scope>
    <source>
        <strain evidence="1 2">N1-1</strain>
    </source>
</reference>
<keyword evidence="1" id="KW-0808">Transferase</keyword>
<keyword evidence="2" id="KW-1185">Reference proteome</keyword>
<keyword evidence="1" id="KW-0489">Methyltransferase</keyword>
<dbReference type="Gene3D" id="3.40.50.150">
    <property type="entry name" value="Vaccinia Virus protein VP39"/>
    <property type="match status" value="1"/>
</dbReference>
<dbReference type="EMBL" id="JBHEZX010000001">
    <property type="protein sequence ID" value="MFC1408189.1"/>
    <property type="molecule type" value="Genomic_DNA"/>
</dbReference>
<dbReference type="Proteomes" id="UP001592582">
    <property type="component" value="Unassembled WGS sequence"/>
</dbReference>